<dbReference type="EMBL" id="LN734024">
    <property type="protein sequence ID" value="CEP19341.1"/>
    <property type="molecule type" value="Genomic_DNA"/>
</dbReference>
<keyword evidence="2" id="KW-1185">Reference proteome</keyword>
<dbReference type="SUPFAM" id="SSF53098">
    <property type="entry name" value="Ribonuclease H-like"/>
    <property type="match status" value="1"/>
</dbReference>
<protein>
    <recommendedName>
        <fullName evidence="3">3'-5' exonuclease domain-containing protein</fullName>
    </recommendedName>
</protein>
<evidence type="ECO:0000313" key="2">
    <source>
        <dbReference type="Proteomes" id="UP000054107"/>
    </source>
</evidence>
<dbReference type="InterPro" id="IPR012337">
    <property type="entry name" value="RNaseH-like_sf"/>
</dbReference>
<reference evidence="1 2" key="1">
    <citation type="submission" date="2014-09" db="EMBL/GenBank/DDBJ databases">
        <authorList>
            <person name="Ellenberger Sabrina"/>
        </authorList>
    </citation>
    <scope>NUCLEOTIDE SEQUENCE [LARGE SCALE GENOMIC DNA]</scope>
    <source>
        <strain evidence="1 2">CBS 412.66</strain>
    </source>
</reference>
<accession>A0A0B7NL67</accession>
<organism evidence="1 2">
    <name type="scientific">Parasitella parasitica</name>
    <dbReference type="NCBI Taxonomy" id="35722"/>
    <lineage>
        <taxon>Eukaryota</taxon>
        <taxon>Fungi</taxon>
        <taxon>Fungi incertae sedis</taxon>
        <taxon>Mucoromycota</taxon>
        <taxon>Mucoromycotina</taxon>
        <taxon>Mucoromycetes</taxon>
        <taxon>Mucorales</taxon>
        <taxon>Mucorineae</taxon>
        <taxon>Mucoraceae</taxon>
        <taxon>Parasitella</taxon>
    </lineage>
</organism>
<dbReference type="Proteomes" id="UP000054107">
    <property type="component" value="Unassembled WGS sequence"/>
</dbReference>
<dbReference type="AlphaFoldDB" id="A0A0B7NL67"/>
<gene>
    <name evidence="1" type="primary">PARPA_13656.1 scaffold 47024</name>
</gene>
<dbReference type="Gene3D" id="3.30.420.10">
    <property type="entry name" value="Ribonuclease H-like superfamily/Ribonuclease H"/>
    <property type="match status" value="1"/>
</dbReference>
<evidence type="ECO:0008006" key="3">
    <source>
        <dbReference type="Google" id="ProtNLM"/>
    </source>
</evidence>
<dbReference type="GO" id="GO:0003676">
    <property type="term" value="F:nucleic acid binding"/>
    <property type="evidence" value="ECO:0007669"/>
    <property type="project" value="InterPro"/>
</dbReference>
<proteinExistence type="predicted"/>
<name>A0A0B7NL67_9FUNG</name>
<sequence length="150" mass="16948">MELGYTDSSKNWSLQRLCQVALGKYLPKPESVRSVDWQVAVLDATQRKYATTNAYVSLDLFEKMRTLTALNRPVNQKSSVGTIVNVYASPSTCRGKQLAIGKILESTDDDINCINCVTVQLLKIINSDSYAPVCHHENRRSSRLRRRLLE</sequence>
<dbReference type="OrthoDB" id="18193at2759"/>
<dbReference type="InterPro" id="IPR036397">
    <property type="entry name" value="RNaseH_sf"/>
</dbReference>
<evidence type="ECO:0000313" key="1">
    <source>
        <dbReference type="EMBL" id="CEP19341.1"/>
    </source>
</evidence>